<dbReference type="Pfam" id="PF13539">
    <property type="entry name" value="Peptidase_M15_4"/>
    <property type="match status" value="1"/>
</dbReference>
<feature type="domain" description="Peptidase M15C" evidence="2">
    <location>
        <begin position="135"/>
        <end position="213"/>
    </location>
</feature>
<dbReference type="Proteomes" id="UP000800981">
    <property type="component" value="Unassembled WGS sequence"/>
</dbReference>
<dbReference type="EMBL" id="JAANNP010000061">
    <property type="protein sequence ID" value="NHC15846.1"/>
    <property type="molecule type" value="Genomic_DNA"/>
</dbReference>
<dbReference type="SUPFAM" id="SSF55166">
    <property type="entry name" value="Hedgehog/DD-peptidase"/>
    <property type="match status" value="1"/>
</dbReference>
<evidence type="ECO:0000313" key="3">
    <source>
        <dbReference type="EMBL" id="NHC15846.1"/>
    </source>
</evidence>
<accession>A0ABX0H0E8</accession>
<comment type="caution">
    <text evidence="3">The sequence shown here is derived from an EMBL/GenBank/DDBJ whole genome shotgun (WGS) entry which is preliminary data.</text>
</comment>
<evidence type="ECO:0000256" key="1">
    <source>
        <dbReference type="SAM" id="SignalP"/>
    </source>
</evidence>
<name>A0ABX0H0E8_9ACTN</name>
<sequence>MSLLVASTAALASIAQAAPAAPARGELPAYTSKVSRIDNATLARMRYSHRAGCPVKVKDLRLVRLTYYGFDAKAHTGELVVAAAVAGDVTAAFGRLYEARFPIARMVLVDNYKGSDARSMAANNTSAYNCRKVAGTSRWSEHSYGRAVDINPVQNPYVQGRSVAPAAGRAYVDRSQDVPGLIRAKDAVVKAFAVEGWGWGGIWRASKDYQHFSSTGR</sequence>
<reference evidence="3 4" key="1">
    <citation type="submission" date="2020-03" db="EMBL/GenBank/DDBJ databases">
        <title>Two novel Motilibacter sp.</title>
        <authorList>
            <person name="Liu S."/>
        </authorList>
    </citation>
    <scope>NUCLEOTIDE SEQUENCE [LARGE SCALE GENOMIC DNA]</scope>
    <source>
        <strain evidence="3 4">E257</strain>
    </source>
</reference>
<evidence type="ECO:0000259" key="2">
    <source>
        <dbReference type="Pfam" id="PF13539"/>
    </source>
</evidence>
<organism evidence="3 4">
    <name type="scientific">Motilibacter deserti</name>
    <dbReference type="NCBI Taxonomy" id="2714956"/>
    <lineage>
        <taxon>Bacteria</taxon>
        <taxon>Bacillati</taxon>
        <taxon>Actinomycetota</taxon>
        <taxon>Actinomycetes</taxon>
        <taxon>Motilibacterales</taxon>
        <taxon>Motilibacteraceae</taxon>
        <taxon>Motilibacter</taxon>
    </lineage>
</organism>
<feature type="chain" id="PRO_5047189634" evidence="1">
    <location>
        <begin position="18"/>
        <end position="217"/>
    </location>
</feature>
<dbReference type="InterPro" id="IPR039561">
    <property type="entry name" value="Peptidase_M15C"/>
</dbReference>
<protein>
    <submittedName>
        <fullName evidence="3">M15 family metallopeptidase</fullName>
    </submittedName>
</protein>
<proteinExistence type="predicted"/>
<feature type="signal peptide" evidence="1">
    <location>
        <begin position="1"/>
        <end position="17"/>
    </location>
</feature>
<dbReference type="Gene3D" id="3.30.1380.10">
    <property type="match status" value="1"/>
</dbReference>
<gene>
    <name evidence="3" type="ORF">G9H71_18855</name>
</gene>
<dbReference type="InterPro" id="IPR009045">
    <property type="entry name" value="Zn_M74/Hedgehog-like"/>
</dbReference>
<keyword evidence="1" id="KW-0732">Signal</keyword>
<keyword evidence="4" id="KW-1185">Reference proteome</keyword>
<evidence type="ECO:0000313" key="4">
    <source>
        <dbReference type="Proteomes" id="UP000800981"/>
    </source>
</evidence>